<dbReference type="EMBL" id="WVTB01000113">
    <property type="protein sequence ID" value="KAF3797547.1"/>
    <property type="molecule type" value="Genomic_DNA"/>
</dbReference>
<dbReference type="Proteomes" id="UP000613401">
    <property type="component" value="Unassembled WGS sequence"/>
</dbReference>
<evidence type="ECO:0000313" key="5">
    <source>
        <dbReference type="EMBL" id="KAF3797547.1"/>
    </source>
</evidence>
<dbReference type="InterPro" id="IPR002110">
    <property type="entry name" value="Ankyrin_rpt"/>
</dbReference>
<organism evidence="5 6">
    <name type="scientific">Colletotrichum gloeosporioides</name>
    <name type="common">Anthracnose fungus</name>
    <name type="synonym">Glomerella cingulata</name>
    <dbReference type="NCBI Taxonomy" id="474922"/>
    <lineage>
        <taxon>Eukaryota</taxon>
        <taxon>Fungi</taxon>
        <taxon>Dikarya</taxon>
        <taxon>Ascomycota</taxon>
        <taxon>Pezizomycotina</taxon>
        <taxon>Sordariomycetes</taxon>
        <taxon>Hypocreomycetidae</taxon>
        <taxon>Glomerellales</taxon>
        <taxon>Glomerellaceae</taxon>
        <taxon>Colletotrichum</taxon>
        <taxon>Colletotrichum gloeosporioides species complex</taxon>
    </lineage>
</organism>
<proteinExistence type="predicted"/>
<dbReference type="PANTHER" id="PTHR24161:SF85">
    <property type="entry name" value="PALMITOYLTRANSFERASE HIP14"/>
    <property type="match status" value="1"/>
</dbReference>
<keyword evidence="3 4" id="KW-0040">ANK repeat</keyword>
<evidence type="ECO:0000313" key="6">
    <source>
        <dbReference type="Proteomes" id="UP000613401"/>
    </source>
</evidence>
<dbReference type="SUPFAM" id="SSF48403">
    <property type="entry name" value="Ankyrin repeat"/>
    <property type="match status" value="1"/>
</dbReference>
<evidence type="ECO:0000256" key="1">
    <source>
        <dbReference type="ARBA" id="ARBA00012210"/>
    </source>
</evidence>
<sequence length="255" mass="29142">MFDYYTYSEESNTERYPVQSSFTALHWAAFFGNEELAKLLIARGADVNARADMGYRYYLWDDTEEWVEEPLDSSNPQMIMFCHSNKESDDSRRSGYFGKRDTIHIGANPLFFALKADTTSANYLRWLIQVDDPYDDQKSVLNGNESDKRSSMAELLIRHGSSLLTREYGAIHALHQATAYGNEAMIKLLIDEIWVCPNTRDEDGNTPLHYLARGDVSCSMGRTTLKLLLDRGADPTLQNSDGLTPQYQHKWRLNG</sequence>
<dbReference type="PRINTS" id="PR01415">
    <property type="entry name" value="ANKYRIN"/>
</dbReference>
<comment type="caution">
    <text evidence="5">The sequence shown here is derived from an EMBL/GenBank/DDBJ whole genome shotgun (WGS) entry which is preliminary data.</text>
</comment>
<dbReference type="EC" id="2.3.1.225" evidence="1"/>
<accession>A0A8H4C5H2</accession>
<reference evidence="5" key="2">
    <citation type="submission" date="2020-03" db="EMBL/GenBank/DDBJ databases">
        <authorList>
            <person name="Fu F.-F."/>
            <person name="Chen J."/>
        </authorList>
    </citation>
    <scope>NUCLEOTIDE SEQUENCE</scope>
    <source>
        <strain evidence="5">Lc1</strain>
    </source>
</reference>
<dbReference type="InterPro" id="IPR036770">
    <property type="entry name" value="Ankyrin_rpt-contain_sf"/>
</dbReference>
<gene>
    <name evidence="5" type="ORF">GCG54_00008539</name>
</gene>
<dbReference type="PROSITE" id="PS50297">
    <property type="entry name" value="ANK_REP_REGION"/>
    <property type="match status" value="2"/>
</dbReference>
<keyword evidence="2" id="KW-0677">Repeat</keyword>
<dbReference type="SMART" id="SM00248">
    <property type="entry name" value="ANK"/>
    <property type="match status" value="3"/>
</dbReference>
<dbReference type="Pfam" id="PF00023">
    <property type="entry name" value="Ank"/>
    <property type="match status" value="1"/>
</dbReference>
<keyword evidence="6" id="KW-1185">Reference proteome</keyword>
<evidence type="ECO:0000256" key="3">
    <source>
        <dbReference type="ARBA" id="ARBA00023043"/>
    </source>
</evidence>
<dbReference type="GeneID" id="69015680"/>
<dbReference type="RefSeq" id="XP_045256711.1">
    <property type="nucleotide sequence ID" value="XM_045408504.1"/>
</dbReference>
<reference evidence="5" key="1">
    <citation type="journal article" date="2020" name="Phytopathology">
        <title>Genome sequence and comparative analysis of Colletotrichum gloeosporioides isolated from Liriodendron leaves.</title>
        <authorList>
            <person name="Fu F.F."/>
            <person name="Hao Z."/>
            <person name="Wang P."/>
            <person name="Lu Y."/>
            <person name="Xue L.J."/>
            <person name="Wei G."/>
            <person name="Tian Y."/>
            <person name="Baishi H."/>
            <person name="Xu H."/>
            <person name="Shi J."/>
            <person name="Cheng T."/>
            <person name="Wang G."/>
            <person name="Yi Y."/>
            <person name="Chen J."/>
        </authorList>
    </citation>
    <scope>NUCLEOTIDE SEQUENCE</scope>
    <source>
        <strain evidence="5">Lc1</strain>
    </source>
</reference>
<dbReference type="PANTHER" id="PTHR24161">
    <property type="entry name" value="ANK_REP_REGION DOMAIN-CONTAINING PROTEIN-RELATED"/>
    <property type="match status" value="1"/>
</dbReference>
<protein>
    <recommendedName>
        <fullName evidence="1">protein S-acyltransferase</fullName>
        <ecNumber evidence="1">2.3.1.225</ecNumber>
    </recommendedName>
</protein>
<dbReference type="Pfam" id="PF12796">
    <property type="entry name" value="Ank_2"/>
    <property type="match status" value="1"/>
</dbReference>
<name>A0A8H4C5H2_COLGL</name>
<evidence type="ECO:0000256" key="2">
    <source>
        <dbReference type="ARBA" id="ARBA00022737"/>
    </source>
</evidence>
<dbReference type="PROSITE" id="PS50088">
    <property type="entry name" value="ANK_REPEAT"/>
    <property type="match status" value="2"/>
</dbReference>
<feature type="repeat" description="ANK" evidence="4">
    <location>
        <begin position="203"/>
        <end position="240"/>
    </location>
</feature>
<dbReference type="AlphaFoldDB" id="A0A8H4C5H2"/>
<feature type="repeat" description="ANK" evidence="4">
    <location>
        <begin position="20"/>
        <end position="52"/>
    </location>
</feature>
<dbReference type="Gene3D" id="1.25.40.20">
    <property type="entry name" value="Ankyrin repeat-containing domain"/>
    <property type="match status" value="2"/>
</dbReference>
<dbReference type="GO" id="GO:0019706">
    <property type="term" value="F:protein-cysteine S-palmitoyltransferase activity"/>
    <property type="evidence" value="ECO:0007669"/>
    <property type="project" value="UniProtKB-EC"/>
</dbReference>
<evidence type="ECO:0000256" key="4">
    <source>
        <dbReference type="PROSITE-ProRule" id="PRU00023"/>
    </source>
</evidence>